<accession>A0A4Y2SHM9</accession>
<proteinExistence type="predicted"/>
<dbReference type="OrthoDB" id="6624230at2759"/>
<reference evidence="1 2" key="1">
    <citation type="journal article" date="2019" name="Sci. Rep.">
        <title>Orb-weaving spider Araneus ventricosus genome elucidates the spidroin gene catalogue.</title>
        <authorList>
            <person name="Kono N."/>
            <person name="Nakamura H."/>
            <person name="Ohtoshi R."/>
            <person name="Moran D.A.P."/>
            <person name="Shinohara A."/>
            <person name="Yoshida Y."/>
            <person name="Fujiwara M."/>
            <person name="Mori M."/>
            <person name="Tomita M."/>
            <person name="Arakawa K."/>
        </authorList>
    </citation>
    <scope>NUCLEOTIDE SEQUENCE [LARGE SCALE GENOMIC DNA]</scope>
</reference>
<organism evidence="1 2">
    <name type="scientific">Araneus ventricosus</name>
    <name type="common">Orbweaver spider</name>
    <name type="synonym">Epeira ventricosa</name>
    <dbReference type="NCBI Taxonomy" id="182803"/>
    <lineage>
        <taxon>Eukaryota</taxon>
        <taxon>Metazoa</taxon>
        <taxon>Ecdysozoa</taxon>
        <taxon>Arthropoda</taxon>
        <taxon>Chelicerata</taxon>
        <taxon>Arachnida</taxon>
        <taxon>Araneae</taxon>
        <taxon>Araneomorphae</taxon>
        <taxon>Entelegynae</taxon>
        <taxon>Araneoidea</taxon>
        <taxon>Araneidae</taxon>
        <taxon>Araneus</taxon>
    </lineage>
</organism>
<evidence type="ECO:0000313" key="2">
    <source>
        <dbReference type="Proteomes" id="UP000499080"/>
    </source>
</evidence>
<gene>
    <name evidence="1" type="ORF">AVEN_179843_1</name>
</gene>
<keyword evidence="2" id="KW-1185">Reference proteome</keyword>
<dbReference type="AlphaFoldDB" id="A0A4Y2SHM9"/>
<dbReference type="Proteomes" id="UP000499080">
    <property type="component" value="Unassembled WGS sequence"/>
</dbReference>
<sequence length="128" mass="14466">MHRSRECPKPKDTSPKCFHCNGPHTANFTGCPKNPINRRTFPEAPENAWADPAIIAKIKMPSTPAAEPNRSPVTQRIPRSVQLASNANPPTQEVFFKQMSQIMSNMMNSFFSQMANYYQMKNPTVNIQ</sequence>
<dbReference type="EMBL" id="BGPR01021454">
    <property type="protein sequence ID" value="GBN86769.1"/>
    <property type="molecule type" value="Genomic_DNA"/>
</dbReference>
<name>A0A4Y2SHM9_ARAVE</name>
<comment type="caution">
    <text evidence="1">The sequence shown here is derived from an EMBL/GenBank/DDBJ whole genome shotgun (WGS) entry which is preliminary data.</text>
</comment>
<evidence type="ECO:0000313" key="1">
    <source>
        <dbReference type="EMBL" id="GBN86769.1"/>
    </source>
</evidence>
<protein>
    <submittedName>
        <fullName evidence="1">Uncharacterized protein</fullName>
    </submittedName>
</protein>